<dbReference type="EMBL" id="DVNE01000023">
    <property type="protein sequence ID" value="HIU61494.1"/>
    <property type="molecule type" value="Genomic_DNA"/>
</dbReference>
<name>A0A9D1MJL7_9FIRM</name>
<accession>A0A9D1MJL7</accession>
<sequence>MKNFKKMLMTTMAIMSAAVLCAAAFAGCGGKGDEGGNEGDGDKGTLYSIQAPAESDVYDISGLPEGAYKGDTVTFTLELTHPADSVINEVTLSGQTTNQTLTAKSDNEYSFTMPAEPVRLEVDADYYPDNDTDNFLSWDSDNTLEIEKWQAAFEGDEYYASFDNIQLASTVTSQPSQSPANMALTEHEERVFSLDQSVVPDEALSVSVGYRDGNQANTFTVEIDASKVSAGTAKIVLVVENGSKFGDKATLACTVTVTEPEPLEKVETWTETIVFDLSAVLNDDETENLYFTFEDLNWEDTMYLQQSQSVLDGYYEIAEDGTVTITLTYAVGHRYTVELAYRMSNPPAAPSIEAGEKQNAEYSGRELTFFADGGMIEFIVG</sequence>
<dbReference type="AlphaFoldDB" id="A0A9D1MJL7"/>
<proteinExistence type="predicted"/>
<evidence type="ECO:0000313" key="2">
    <source>
        <dbReference type="EMBL" id="HIU61494.1"/>
    </source>
</evidence>
<dbReference type="Proteomes" id="UP000824110">
    <property type="component" value="Unassembled WGS sequence"/>
</dbReference>
<gene>
    <name evidence="2" type="ORF">IAB69_02475</name>
</gene>
<comment type="caution">
    <text evidence="2">The sequence shown here is derived from an EMBL/GenBank/DDBJ whole genome shotgun (WGS) entry which is preliminary data.</text>
</comment>
<organism evidence="2 3">
    <name type="scientific">Candidatus Coproplasma excrementigallinarum</name>
    <dbReference type="NCBI Taxonomy" id="2840747"/>
    <lineage>
        <taxon>Bacteria</taxon>
        <taxon>Bacillati</taxon>
        <taxon>Bacillota</taxon>
        <taxon>Clostridia</taxon>
        <taxon>Eubacteriales</taxon>
        <taxon>Candidatus Coproplasma</taxon>
    </lineage>
</organism>
<keyword evidence="1" id="KW-0732">Signal</keyword>
<evidence type="ECO:0000256" key="1">
    <source>
        <dbReference type="SAM" id="SignalP"/>
    </source>
</evidence>
<protein>
    <submittedName>
        <fullName evidence="2">Uncharacterized protein</fullName>
    </submittedName>
</protein>
<dbReference type="PROSITE" id="PS51257">
    <property type="entry name" value="PROKAR_LIPOPROTEIN"/>
    <property type="match status" value="1"/>
</dbReference>
<feature type="signal peptide" evidence="1">
    <location>
        <begin position="1"/>
        <end position="22"/>
    </location>
</feature>
<evidence type="ECO:0000313" key="3">
    <source>
        <dbReference type="Proteomes" id="UP000824110"/>
    </source>
</evidence>
<reference evidence="2" key="2">
    <citation type="journal article" date="2021" name="PeerJ">
        <title>Extensive microbial diversity within the chicken gut microbiome revealed by metagenomics and culture.</title>
        <authorList>
            <person name="Gilroy R."/>
            <person name="Ravi A."/>
            <person name="Getino M."/>
            <person name="Pursley I."/>
            <person name="Horton D.L."/>
            <person name="Alikhan N.F."/>
            <person name="Baker D."/>
            <person name="Gharbi K."/>
            <person name="Hall N."/>
            <person name="Watson M."/>
            <person name="Adriaenssens E.M."/>
            <person name="Foster-Nyarko E."/>
            <person name="Jarju S."/>
            <person name="Secka A."/>
            <person name="Antonio M."/>
            <person name="Oren A."/>
            <person name="Chaudhuri R.R."/>
            <person name="La Ragione R."/>
            <person name="Hildebrand F."/>
            <person name="Pallen M.J."/>
        </authorList>
    </citation>
    <scope>NUCLEOTIDE SEQUENCE</scope>
    <source>
        <strain evidence="2">CHK195-12923</strain>
    </source>
</reference>
<feature type="chain" id="PRO_5039476965" evidence="1">
    <location>
        <begin position="23"/>
        <end position="381"/>
    </location>
</feature>
<reference evidence="2" key="1">
    <citation type="submission" date="2020-10" db="EMBL/GenBank/DDBJ databases">
        <authorList>
            <person name="Gilroy R."/>
        </authorList>
    </citation>
    <scope>NUCLEOTIDE SEQUENCE</scope>
    <source>
        <strain evidence="2">CHK195-12923</strain>
    </source>
</reference>